<comment type="caution">
    <text evidence="1">The sequence shown here is derived from an EMBL/GenBank/DDBJ whole genome shotgun (WGS) entry which is preliminary data.</text>
</comment>
<accession>A0A6M1T7L9</accession>
<dbReference type="RefSeq" id="WP_165140435.1">
    <property type="nucleotide sequence ID" value="NZ_JAALLT010000002.1"/>
</dbReference>
<protein>
    <submittedName>
        <fullName evidence="1">Uncharacterized protein</fullName>
    </submittedName>
</protein>
<dbReference type="Proteomes" id="UP000473278">
    <property type="component" value="Unassembled WGS sequence"/>
</dbReference>
<proteinExistence type="predicted"/>
<evidence type="ECO:0000313" key="1">
    <source>
        <dbReference type="EMBL" id="NGP76253.1"/>
    </source>
</evidence>
<sequence length="206" mass="23405">MPSLSNHYCAFLLLIAIVISGCSNSIYNRVRSNLPSYDNGTVIVEPDAAIFIFKPEPRSEWQWYQKTTGISELEYSFGVQFELDGVEYQCGYSLFKHPFARPDDGSFKELIDAGQVDLWKEESTSGGPIGGNRAIVAVSNRRMEYVRMRTLVDDNSLAIVLKEKDIVEQFNSARPDSIFFRQILPSEMTQRKSVKVTYRNPEGLNN</sequence>
<dbReference type="EMBL" id="JAALLT010000002">
    <property type="protein sequence ID" value="NGP76253.1"/>
    <property type="molecule type" value="Genomic_DNA"/>
</dbReference>
<reference evidence="1 2" key="1">
    <citation type="submission" date="2020-02" db="EMBL/GenBank/DDBJ databases">
        <title>Balneolaceae bacterium YR4-1, complete genome.</title>
        <authorList>
            <person name="Li Y."/>
            <person name="Wu S."/>
        </authorList>
    </citation>
    <scope>NUCLEOTIDE SEQUENCE [LARGE SCALE GENOMIC DNA]</scope>
    <source>
        <strain evidence="1 2">YR4-1</strain>
    </source>
</reference>
<name>A0A6M1T7L9_9BACT</name>
<organism evidence="1 2">
    <name type="scientific">Halalkalibaculum roseum</name>
    <dbReference type="NCBI Taxonomy" id="2709311"/>
    <lineage>
        <taxon>Bacteria</taxon>
        <taxon>Pseudomonadati</taxon>
        <taxon>Balneolota</taxon>
        <taxon>Balneolia</taxon>
        <taxon>Balneolales</taxon>
        <taxon>Balneolaceae</taxon>
        <taxon>Halalkalibaculum</taxon>
    </lineage>
</organism>
<gene>
    <name evidence="1" type="ORF">G3570_06390</name>
</gene>
<dbReference type="AlphaFoldDB" id="A0A6M1T7L9"/>
<keyword evidence="2" id="KW-1185">Reference proteome</keyword>
<evidence type="ECO:0000313" key="2">
    <source>
        <dbReference type="Proteomes" id="UP000473278"/>
    </source>
</evidence>